<protein>
    <submittedName>
        <fullName evidence="1">Uncharacterized protein</fullName>
    </submittedName>
</protein>
<accession>A0AA37I8L0</accession>
<evidence type="ECO:0000313" key="1">
    <source>
        <dbReference type="EMBL" id="GJG33976.1"/>
    </source>
</evidence>
<dbReference type="Proteomes" id="UP000887097">
    <property type="component" value="Unassembled WGS sequence"/>
</dbReference>
<sequence>MAAITEKILRSGMYDYIGTGDVLFYMYNNSTENWHYEQRRIVRAAELLS</sequence>
<comment type="caution">
    <text evidence="1">The sequence shown here is derived from an EMBL/GenBank/DDBJ whole genome shotgun (WGS) entry which is preliminary data.</text>
</comment>
<dbReference type="AlphaFoldDB" id="A0AA37I8L0"/>
<name>A0AA37I8L0_XYLRU</name>
<dbReference type="EMBL" id="BPTT01000001">
    <property type="protein sequence ID" value="GJG33976.1"/>
    <property type="molecule type" value="Genomic_DNA"/>
</dbReference>
<reference evidence="1" key="1">
    <citation type="submission" date="2021-08" db="EMBL/GenBank/DDBJ databases">
        <title>Prevotella lacticifex sp. nov., isolated from rumen of cow.</title>
        <authorList>
            <person name="Shinkai T."/>
            <person name="Ikeyama N."/>
            <person name="Kumagai M."/>
            <person name="Ohmori H."/>
            <person name="Sakamoto M."/>
            <person name="Ohkuma M."/>
            <person name="Mitsumori M."/>
        </authorList>
    </citation>
    <scope>NUCLEOTIDE SEQUENCE</scope>
    <source>
        <strain evidence="1">JCM 8259</strain>
    </source>
</reference>
<gene>
    <name evidence="1" type="ORF">PRMUPPPA20_20850</name>
</gene>
<evidence type="ECO:0000313" key="2">
    <source>
        <dbReference type="Proteomes" id="UP000887097"/>
    </source>
</evidence>
<organism evidence="1 2">
    <name type="scientific">Xylanibacter ruminicola</name>
    <name type="common">Prevotella ruminicola</name>
    <dbReference type="NCBI Taxonomy" id="839"/>
    <lineage>
        <taxon>Bacteria</taxon>
        <taxon>Pseudomonadati</taxon>
        <taxon>Bacteroidota</taxon>
        <taxon>Bacteroidia</taxon>
        <taxon>Bacteroidales</taxon>
        <taxon>Prevotellaceae</taxon>
        <taxon>Xylanibacter</taxon>
    </lineage>
</organism>
<proteinExistence type="predicted"/>